<dbReference type="EMBL" id="BGZK01000602">
    <property type="protein sequence ID" value="GBP52415.1"/>
    <property type="molecule type" value="Genomic_DNA"/>
</dbReference>
<evidence type="ECO:0000256" key="1">
    <source>
        <dbReference type="SAM" id="MobiDB-lite"/>
    </source>
</evidence>
<accession>A0A4C1WQM3</accession>
<feature type="compositionally biased region" description="Polar residues" evidence="1">
    <location>
        <begin position="15"/>
        <end position="25"/>
    </location>
</feature>
<sequence length="79" mass="9030">MPRQPLASKRAQGDPKTNQLDRSPQLLQTRFGDIKTQMIQLGQDLHDADAHLSIRVSHVTTRRLRARHKDYSIGFRTPG</sequence>
<evidence type="ECO:0000313" key="3">
    <source>
        <dbReference type="Proteomes" id="UP000299102"/>
    </source>
</evidence>
<keyword evidence="3" id="KW-1185">Reference proteome</keyword>
<gene>
    <name evidence="2" type="ORF">EVAR_4698_1</name>
</gene>
<reference evidence="2 3" key="1">
    <citation type="journal article" date="2019" name="Commun. Biol.">
        <title>The bagworm genome reveals a unique fibroin gene that provides high tensile strength.</title>
        <authorList>
            <person name="Kono N."/>
            <person name="Nakamura H."/>
            <person name="Ohtoshi R."/>
            <person name="Tomita M."/>
            <person name="Numata K."/>
            <person name="Arakawa K."/>
        </authorList>
    </citation>
    <scope>NUCLEOTIDE SEQUENCE [LARGE SCALE GENOMIC DNA]</scope>
</reference>
<name>A0A4C1WQM3_EUMVA</name>
<proteinExistence type="predicted"/>
<comment type="caution">
    <text evidence="2">The sequence shown here is derived from an EMBL/GenBank/DDBJ whole genome shotgun (WGS) entry which is preliminary data.</text>
</comment>
<protein>
    <submittedName>
        <fullName evidence="2">Uncharacterized protein</fullName>
    </submittedName>
</protein>
<evidence type="ECO:0000313" key="2">
    <source>
        <dbReference type="EMBL" id="GBP52415.1"/>
    </source>
</evidence>
<feature type="region of interest" description="Disordered" evidence="1">
    <location>
        <begin position="1"/>
        <end position="25"/>
    </location>
</feature>
<dbReference type="Proteomes" id="UP000299102">
    <property type="component" value="Unassembled WGS sequence"/>
</dbReference>
<dbReference type="AlphaFoldDB" id="A0A4C1WQM3"/>
<organism evidence="2 3">
    <name type="scientific">Eumeta variegata</name>
    <name type="common">Bagworm moth</name>
    <name type="synonym">Eumeta japonica</name>
    <dbReference type="NCBI Taxonomy" id="151549"/>
    <lineage>
        <taxon>Eukaryota</taxon>
        <taxon>Metazoa</taxon>
        <taxon>Ecdysozoa</taxon>
        <taxon>Arthropoda</taxon>
        <taxon>Hexapoda</taxon>
        <taxon>Insecta</taxon>
        <taxon>Pterygota</taxon>
        <taxon>Neoptera</taxon>
        <taxon>Endopterygota</taxon>
        <taxon>Lepidoptera</taxon>
        <taxon>Glossata</taxon>
        <taxon>Ditrysia</taxon>
        <taxon>Tineoidea</taxon>
        <taxon>Psychidae</taxon>
        <taxon>Oiketicinae</taxon>
        <taxon>Eumeta</taxon>
    </lineage>
</organism>